<dbReference type="SUPFAM" id="SSF54001">
    <property type="entry name" value="Cysteine proteinases"/>
    <property type="match status" value="1"/>
</dbReference>
<feature type="transmembrane region" description="Helical" evidence="2">
    <location>
        <begin position="184"/>
        <end position="204"/>
    </location>
</feature>
<keyword evidence="2" id="KW-0812">Transmembrane</keyword>
<feature type="transmembrane region" description="Helical" evidence="2">
    <location>
        <begin position="151"/>
        <end position="172"/>
    </location>
</feature>
<feature type="compositionally biased region" description="Basic and acidic residues" evidence="1">
    <location>
        <begin position="576"/>
        <end position="585"/>
    </location>
</feature>
<dbReference type="PANTHER" id="PTHR42736:SF1">
    <property type="entry name" value="PROTEIN-GLUTAMINE GAMMA-GLUTAMYLTRANSFERASE"/>
    <property type="match status" value="1"/>
</dbReference>
<keyword evidence="2" id="KW-0472">Membrane</keyword>
<dbReference type="SMART" id="SM00460">
    <property type="entry name" value="TGc"/>
    <property type="match status" value="1"/>
</dbReference>
<dbReference type="AlphaFoldDB" id="A0A543I4M3"/>
<feature type="region of interest" description="Disordered" evidence="1">
    <location>
        <begin position="576"/>
        <end position="616"/>
    </location>
</feature>
<name>A0A543I4M3_9MICO</name>
<dbReference type="InterPro" id="IPR052901">
    <property type="entry name" value="Bact_TGase-like"/>
</dbReference>
<evidence type="ECO:0000313" key="4">
    <source>
        <dbReference type="EMBL" id="TQM65519.1"/>
    </source>
</evidence>
<evidence type="ECO:0000313" key="5">
    <source>
        <dbReference type="Proteomes" id="UP000318331"/>
    </source>
</evidence>
<gene>
    <name evidence="4" type="ORF">FB466_0323</name>
</gene>
<feature type="transmembrane region" description="Helical" evidence="2">
    <location>
        <begin position="623"/>
        <end position="654"/>
    </location>
</feature>
<dbReference type="EMBL" id="VFPN01000001">
    <property type="protein sequence ID" value="TQM65519.1"/>
    <property type="molecule type" value="Genomic_DNA"/>
</dbReference>
<dbReference type="Pfam" id="PF01841">
    <property type="entry name" value="Transglut_core"/>
    <property type="match status" value="1"/>
</dbReference>
<accession>A0A543I4M3</accession>
<reference evidence="4 5" key="1">
    <citation type="submission" date="2019-06" db="EMBL/GenBank/DDBJ databases">
        <title>Sequencing the genomes of 1000 actinobacteria strains.</title>
        <authorList>
            <person name="Klenk H.-P."/>
        </authorList>
    </citation>
    <scope>NUCLEOTIDE SEQUENCE [LARGE SCALE GENOMIC DNA]</scope>
    <source>
        <strain evidence="4 5">DSM 18031</strain>
    </source>
</reference>
<keyword evidence="2" id="KW-1133">Transmembrane helix</keyword>
<dbReference type="Gene3D" id="3.10.620.30">
    <property type="match status" value="1"/>
</dbReference>
<protein>
    <submittedName>
        <fullName evidence="4">Transglutaminase superfamily protein</fullName>
    </submittedName>
</protein>
<dbReference type="InterPro" id="IPR038765">
    <property type="entry name" value="Papain-like_cys_pep_sf"/>
</dbReference>
<feature type="transmembrane region" description="Helical" evidence="2">
    <location>
        <begin position="66"/>
        <end position="90"/>
    </location>
</feature>
<evidence type="ECO:0000256" key="1">
    <source>
        <dbReference type="SAM" id="MobiDB-lite"/>
    </source>
</evidence>
<evidence type="ECO:0000259" key="3">
    <source>
        <dbReference type="SMART" id="SM00460"/>
    </source>
</evidence>
<dbReference type="PANTHER" id="PTHR42736">
    <property type="entry name" value="PROTEIN-GLUTAMINE GAMMA-GLUTAMYLTRANSFERASE"/>
    <property type="match status" value="1"/>
</dbReference>
<feature type="transmembrane region" description="Helical" evidence="2">
    <location>
        <begin position="39"/>
        <end position="59"/>
    </location>
</feature>
<dbReference type="InterPro" id="IPR002931">
    <property type="entry name" value="Transglutaminase-like"/>
</dbReference>
<dbReference type="OrthoDB" id="3651060at2"/>
<dbReference type="Pfam" id="PF11992">
    <property type="entry name" value="TgpA_N"/>
    <property type="match status" value="1"/>
</dbReference>
<organism evidence="4 5">
    <name type="scientific">Klugiella xanthotipulae</name>
    <dbReference type="NCBI Taxonomy" id="244735"/>
    <lineage>
        <taxon>Bacteria</taxon>
        <taxon>Bacillati</taxon>
        <taxon>Actinomycetota</taxon>
        <taxon>Actinomycetes</taxon>
        <taxon>Micrococcales</taxon>
        <taxon>Microbacteriaceae</taxon>
        <taxon>Klugiella</taxon>
    </lineage>
</organism>
<sequence length="787" mass="85330">MKKPHVLQRRDVVANTLFFVALMLLAAVSLWPIYQQVHIFVLAAVTITLGAGIALLGALTKLPTWLTPLLAALVYAVVGGGMAVPTYAVATYLPSLSGLRELVLGTGLGWKRLLTVDAPVGTYQGLMVPAFVVLLLGTVLGLSAVLRSRRFAAAGVLGPLAVYAFGIVFGVSNVHAPVDGIDPSWWLAGQSFACIALVVSWMLWRARRRHDVATAVVTSDENSLVVAASAVWPRIRAALVAGLVLLVGGSVAGVGVHLVAPATARQVLRDSIQPPFNPRDYASPLSSFRSYLSDEVINEPLFTVKGLPAEGRIRIATLDYYDGVLYRVGSPTAETEASDFSRVPFRVDESAREGEEASVTITIAGYRGVWMPTVGWLSEVTFAGSRAAALNESFFYNASGGTAVVTSGLKEGDSYTLNAVVPDILSEVELAKVTPGGARIETLDEMPSVIGSTVKDWSAGEDTPGQKLSAVLAQLREGYISHGGTNEIYSRPGHALDRIVQFLDEPLLLGDAEQYAVAMSLLAQELGYPSRVVFGFLPNAEGETVRGSNVTAWTEINTREHGWVAVDATPEWRKIPEEKPKDLEKVSQPLSVPPPPPPESDEAIVPYRPEGEMRDPDPDAPEWVGILLGILAVAGWVVLVIGVIVAPFAIILLAKLFRRRRRYQALEPLDRVTGGWREVVDLAIDHGADSVGTQTRVEYAESLDEPRILALAYGADRMVFSPEPVVPESVDHYWTEVTDLRKNWSDTMTRRQKWKSALSLRSLGWARATRAVAVRIERREPDEDDLD</sequence>
<dbReference type="InterPro" id="IPR021878">
    <property type="entry name" value="TgpA_N"/>
</dbReference>
<feature type="transmembrane region" description="Helical" evidence="2">
    <location>
        <begin position="12"/>
        <end position="33"/>
    </location>
</feature>
<evidence type="ECO:0000256" key="2">
    <source>
        <dbReference type="SAM" id="Phobius"/>
    </source>
</evidence>
<feature type="domain" description="Transglutaminase-like" evidence="3">
    <location>
        <begin position="504"/>
        <end position="570"/>
    </location>
</feature>
<dbReference type="RefSeq" id="WP_141915303.1">
    <property type="nucleotide sequence ID" value="NZ_BAAAYS010000013.1"/>
</dbReference>
<keyword evidence="5" id="KW-1185">Reference proteome</keyword>
<comment type="caution">
    <text evidence="4">The sequence shown here is derived from an EMBL/GenBank/DDBJ whole genome shotgun (WGS) entry which is preliminary data.</text>
</comment>
<dbReference type="Proteomes" id="UP000318331">
    <property type="component" value="Unassembled WGS sequence"/>
</dbReference>
<feature type="transmembrane region" description="Helical" evidence="2">
    <location>
        <begin position="237"/>
        <end position="260"/>
    </location>
</feature>
<feature type="transmembrane region" description="Helical" evidence="2">
    <location>
        <begin position="126"/>
        <end position="146"/>
    </location>
</feature>
<proteinExistence type="predicted"/>